<evidence type="ECO:0000313" key="2">
    <source>
        <dbReference type="EMBL" id="OXA57773.1"/>
    </source>
</evidence>
<dbReference type="AlphaFoldDB" id="A0A226EJ80"/>
<evidence type="ECO:0000313" key="3">
    <source>
        <dbReference type="Proteomes" id="UP000198287"/>
    </source>
</evidence>
<dbReference type="InterPro" id="IPR012674">
    <property type="entry name" value="Calycin"/>
</dbReference>
<gene>
    <name evidence="2" type="ORF">Fcan01_06728</name>
</gene>
<dbReference type="Proteomes" id="UP000198287">
    <property type="component" value="Unassembled WGS sequence"/>
</dbReference>
<accession>A0A226EJ80</accession>
<evidence type="ECO:0000256" key="1">
    <source>
        <dbReference type="SAM" id="SignalP"/>
    </source>
</evidence>
<keyword evidence="1" id="KW-0732">Signal</keyword>
<feature type="chain" id="PRO_5013393577" evidence="1">
    <location>
        <begin position="24"/>
        <end position="198"/>
    </location>
</feature>
<protein>
    <submittedName>
        <fullName evidence="2">Lipocalin-15</fullName>
    </submittedName>
</protein>
<proteinExistence type="predicted"/>
<reference evidence="2 3" key="1">
    <citation type="submission" date="2015-12" db="EMBL/GenBank/DDBJ databases">
        <title>The genome of Folsomia candida.</title>
        <authorList>
            <person name="Faddeeva A."/>
            <person name="Derks M.F."/>
            <person name="Anvar Y."/>
            <person name="Smit S."/>
            <person name="Van Straalen N."/>
            <person name="Roelofs D."/>
        </authorList>
    </citation>
    <scope>NUCLEOTIDE SEQUENCE [LARGE SCALE GENOMIC DNA]</scope>
    <source>
        <strain evidence="2 3">VU population</strain>
        <tissue evidence="2">Whole body</tissue>
    </source>
</reference>
<name>A0A226EJ80_FOLCA</name>
<comment type="caution">
    <text evidence="2">The sequence shown here is derived from an EMBL/GenBank/DDBJ whole genome shotgun (WGS) entry which is preliminary data.</text>
</comment>
<dbReference type="SUPFAM" id="SSF50814">
    <property type="entry name" value="Lipocalins"/>
    <property type="match status" value="1"/>
</dbReference>
<organism evidence="2 3">
    <name type="scientific">Folsomia candida</name>
    <name type="common">Springtail</name>
    <dbReference type="NCBI Taxonomy" id="158441"/>
    <lineage>
        <taxon>Eukaryota</taxon>
        <taxon>Metazoa</taxon>
        <taxon>Ecdysozoa</taxon>
        <taxon>Arthropoda</taxon>
        <taxon>Hexapoda</taxon>
        <taxon>Collembola</taxon>
        <taxon>Entomobryomorpha</taxon>
        <taxon>Isotomoidea</taxon>
        <taxon>Isotomidae</taxon>
        <taxon>Proisotominae</taxon>
        <taxon>Folsomia</taxon>
    </lineage>
</organism>
<dbReference type="Gene3D" id="2.40.128.20">
    <property type="match status" value="1"/>
</dbReference>
<sequence length="198" mass="22758">MRFQKFSEFVILVQLLIYALVQGQQGETCASKIEKLWPRQQLDMERFTGQWMVIQLARMNDSLVEDSFAKCVSQTISRQPDSDNLNIRIELTLIADGTQIARFGQVNTTSDQPAIWKWSYFDNLAQFWEGVVIATDYEKYWIHYECEEVDGFRIESVVLRYRERTVGPGQLAIYASLMEGLGFPVGNLVDIPQPADCA</sequence>
<dbReference type="EMBL" id="LNIX01000003">
    <property type="protein sequence ID" value="OXA57773.1"/>
    <property type="molecule type" value="Genomic_DNA"/>
</dbReference>
<keyword evidence="3" id="KW-1185">Reference proteome</keyword>
<feature type="signal peptide" evidence="1">
    <location>
        <begin position="1"/>
        <end position="23"/>
    </location>
</feature>